<feature type="compositionally biased region" description="Basic and acidic residues" evidence="1">
    <location>
        <begin position="1"/>
        <end position="19"/>
    </location>
</feature>
<organism evidence="2">
    <name type="scientific">marine sediment metagenome</name>
    <dbReference type="NCBI Taxonomy" id="412755"/>
    <lineage>
        <taxon>unclassified sequences</taxon>
        <taxon>metagenomes</taxon>
        <taxon>ecological metagenomes</taxon>
    </lineage>
</organism>
<name>A0A0F8XKN0_9ZZZZ</name>
<gene>
    <name evidence="2" type="ORF">LCGC14_3169790</name>
</gene>
<dbReference type="AlphaFoldDB" id="A0A0F8XKN0"/>
<feature type="non-terminal residue" evidence="2">
    <location>
        <position position="1"/>
    </location>
</feature>
<protein>
    <submittedName>
        <fullName evidence="2">Uncharacterized protein</fullName>
    </submittedName>
</protein>
<reference evidence="2" key="1">
    <citation type="journal article" date="2015" name="Nature">
        <title>Complex archaea that bridge the gap between prokaryotes and eukaryotes.</title>
        <authorList>
            <person name="Spang A."/>
            <person name="Saw J.H."/>
            <person name="Jorgensen S.L."/>
            <person name="Zaremba-Niedzwiedzka K."/>
            <person name="Martijn J."/>
            <person name="Lind A.E."/>
            <person name="van Eijk R."/>
            <person name="Schleper C."/>
            <person name="Guy L."/>
            <person name="Ettema T.J."/>
        </authorList>
    </citation>
    <scope>NUCLEOTIDE SEQUENCE</scope>
</reference>
<evidence type="ECO:0000313" key="2">
    <source>
        <dbReference type="EMBL" id="KKK42669.1"/>
    </source>
</evidence>
<evidence type="ECO:0000256" key="1">
    <source>
        <dbReference type="SAM" id="MobiDB-lite"/>
    </source>
</evidence>
<accession>A0A0F8XKN0</accession>
<proteinExistence type="predicted"/>
<sequence length="34" mass="3782">GDLEWVKEGKLIGAPDKEFTPSPNRGLSGQRGWR</sequence>
<comment type="caution">
    <text evidence="2">The sequence shown here is derived from an EMBL/GenBank/DDBJ whole genome shotgun (WGS) entry which is preliminary data.</text>
</comment>
<dbReference type="EMBL" id="LAZR01070313">
    <property type="protein sequence ID" value="KKK42669.1"/>
    <property type="molecule type" value="Genomic_DNA"/>
</dbReference>
<feature type="region of interest" description="Disordered" evidence="1">
    <location>
        <begin position="1"/>
        <end position="34"/>
    </location>
</feature>